<organism evidence="1 2">
    <name type="scientific">Zunongwangia endophytica</name>
    <dbReference type="NCBI Taxonomy" id="1808945"/>
    <lineage>
        <taxon>Bacteria</taxon>
        <taxon>Pseudomonadati</taxon>
        <taxon>Bacteroidota</taxon>
        <taxon>Flavobacteriia</taxon>
        <taxon>Flavobacteriales</taxon>
        <taxon>Flavobacteriaceae</taxon>
        <taxon>Zunongwangia</taxon>
    </lineage>
</organism>
<protein>
    <submittedName>
        <fullName evidence="1">Uncharacterized protein</fullName>
    </submittedName>
</protein>
<reference evidence="2" key="1">
    <citation type="journal article" date="2019" name="Int. J. Syst. Evol. Microbiol.">
        <title>The Global Catalogue of Microorganisms (GCM) 10K type strain sequencing project: providing services to taxonomists for standard genome sequencing and annotation.</title>
        <authorList>
            <consortium name="The Broad Institute Genomics Platform"/>
            <consortium name="The Broad Institute Genome Sequencing Center for Infectious Disease"/>
            <person name="Wu L."/>
            <person name="Ma J."/>
        </authorList>
    </citation>
    <scope>NUCLEOTIDE SEQUENCE [LARGE SCALE GENOMIC DNA]</scope>
    <source>
        <strain evidence="2">CECT 9128</strain>
    </source>
</reference>
<dbReference type="EMBL" id="JBHSAS010000006">
    <property type="protein sequence ID" value="MFC4027197.1"/>
    <property type="molecule type" value="Genomic_DNA"/>
</dbReference>
<gene>
    <name evidence="1" type="ORF">ACFOS1_07260</name>
</gene>
<sequence>MKLLPKNGVYNSPMAVQGKFENVFIEDREITIKRNENFLSVKFVMFYLKDEKEIILGSKTMEFCGLENDYANSTNIASIFKYPNPDYDPNFDIAESKSDEDYKKTIEWIENVKLMEYLALNNNKLPYGAIITEYGYPTFEVVLQYFEGGTLDDPEVQINNEFAQGFLLNKLSINGEIVGDQFIFLS</sequence>
<name>A0ABV8H8E3_9FLAO</name>
<keyword evidence="2" id="KW-1185">Reference proteome</keyword>
<dbReference type="RefSeq" id="WP_290234741.1">
    <property type="nucleotide sequence ID" value="NZ_JAUFPZ010000002.1"/>
</dbReference>
<comment type="caution">
    <text evidence="1">The sequence shown here is derived from an EMBL/GenBank/DDBJ whole genome shotgun (WGS) entry which is preliminary data.</text>
</comment>
<evidence type="ECO:0000313" key="2">
    <source>
        <dbReference type="Proteomes" id="UP001595793"/>
    </source>
</evidence>
<evidence type="ECO:0000313" key="1">
    <source>
        <dbReference type="EMBL" id="MFC4027197.1"/>
    </source>
</evidence>
<dbReference type="Proteomes" id="UP001595793">
    <property type="component" value="Unassembled WGS sequence"/>
</dbReference>
<proteinExistence type="predicted"/>
<accession>A0ABV8H8E3</accession>